<dbReference type="AlphaFoldDB" id="A0A6M3LC01"/>
<dbReference type="EMBL" id="MT142966">
    <property type="protein sequence ID" value="QJA91162.1"/>
    <property type="molecule type" value="Genomic_DNA"/>
</dbReference>
<organism evidence="1">
    <name type="scientific">viral metagenome</name>
    <dbReference type="NCBI Taxonomy" id="1070528"/>
    <lineage>
        <taxon>unclassified sequences</taxon>
        <taxon>metagenomes</taxon>
        <taxon>organismal metagenomes</taxon>
    </lineage>
</organism>
<gene>
    <name evidence="1" type="ORF">MM415B03445_0006</name>
</gene>
<reference evidence="1" key="1">
    <citation type="submission" date="2020-03" db="EMBL/GenBank/DDBJ databases">
        <title>The deep terrestrial virosphere.</title>
        <authorList>
            <person name="Holmfeldt K."/>
            <person name="Nilsson E."/>
            <person name="Simone D."/>
            <person name="Lopez-Fernandez M."/>
            <person name="Wu X."/>
            <person name="de Brujin I."/>
            <person name="Lundin D."/>
            <person name="Andersson A."/>
            <person name="Bertilsson S."/>
            <person name="Dopson M."/>
        </authorList>
    </citation>
    <scope>NUCLEOTIDE SEQUENCE</scope>
    <source>
        <strain evidence="1">MM415B03445</strain>
    </source>
</reference>
<evidence type="ECO:0000313" key="1">
    <source>
        <dbReference type="EMBL" id="QJA91162.1"/>
    </source>
</evidence>
<accession>A0A6M3LC01</accession>
<protein>
    <submittedName>
        <fullName evidence="1">Uncharacterized protein</fullName>
    </submittedName>
</protein>
<proteinExistence type="predicted"/>
<name>A0A6M3LC01_9ZZZZ</name>
<sequence length="66" mass="7650">MTPAQMKVVETAMDYVLPWGVYRGKTLDDVKSSYLRTLATNCHDPIVSHYADALWSWRDEMDAHVY</sequence>